<dbReference type="EMBL" id="JAPWDV010000003">
    <property type="protein sequence ID" value="KAJ6218544.1"/>
    <property type="molecule type" value="Genomic_DNA"/>
</dbReference>
<sequence length="155" mass="17596">MSNLLTFNYVLCLIFCQPITLSANPALCAYLIEPSTSHWVRLGNASRRVIREFCILIPFVLATIYLNCVYIQKVQFINALYHAIILSALVLLPVDDHSMLNLIFCRKSEKTIDSDTKKTNNFTVGNFLVLFLASWYASMAYGMDKNIEIANYPVS</sequence>
<gene>
    <name evidence="2" type="ORF">RDWZM_009701</name>
</gene>
<keyword evidence="1" id="KW-0812">Transmembrane</keyword>
<evidence type="ECO:0000313" key="2">
    <source>
        <dbReference type="EMBL" id="KAJ6218544.1"/>
    </source>
</evidence>
<feature type="transmembrane region" description="Helical" evidence="1">
    <location>
        <begin position="79"/>
        <end position="104"/>
    </location>
</feature>
<protein>
    <submittedName>
        <fullName evidence="2">Uncharacterized protein</fullName>
    </submittedName>
</protein>
<feature type="transmembrane region" description="Helical" evidence="1">
    <location>
        <begin position="53"/>
        <end position="73"/>
    </location>
</feature>
<proteinExistence type="predicted"/>
<name>A0A9Q0RL97_BLOTA</name>
<accession>A0A9Q0RL97</accession>
<evidence type="ECO:0000313" key="3">
    <source>
        <dbReference type="Proteomes" id="UP001142055"/>
    </source>
</evidence>
<keyword evidence="3" id="KW-1185">Reference proteome</keyword>
<feature type="non-terminal residue" evidence="2">
    <location>
        <position position="1"/>
    </location>
</feature>
<reference evidence="2" key="1">
    <citation type="submission" date="2022-12" db="EMBL/GenBank/DDBJ databases">
        <title>Genome assemblies of Blomia tropicalis.</title>
        <authorList>
            <person name="Cui Y."/>
        </authorList>
    </citation>
    <scope>NUCLEOTIDE SEQUENCE</scope>
    <source>
        <tissue evidence="2">Adult mites</tissue>
    </source>
</reference>
<dbReference type="AlphaFoldDB" id="A0A9Q0RL97"/>
<keyword evidence="1" id="KW-1133">Transmembrane helix</keyword>
<comment type="caution">
    <text evidence="2">The sequence shown here is derived from an EMBL/GenBank/DDBJ whole genome shotgun (WGS) entry which is preliminary data.</text>
</comment>
<evidence type="ECO:0000256" key="1">
    <source>
        <dbReference type="SAM" id="Phobius"/>
    </source>
</evidence>
<keyword evidence="1" id="KW-0472">Membrane</keyword>
<feature type="transmembrane region" description="Helical" evidence="1">
    <location>
        <begin position="6"/>
        <end position="32"/>
    </location>
</feature>
<feature type="transmembrane region" description="Helical" evidence="1">
    <location>
        <begin position="124"/>
        <end position="143"/>
    </location>
</feature>
<organism evidence="2 3">
    <name type="scientific">Blomia tropicalis</name>
    <name type="common">Mite</name>
    <dbReference type="NCBI Taxonomy" id="40697"/>
    <lineage>
        <taxon>Eukaryota</taxon>
        <taxon>Metazoa</taxon>
        <taxon>Ecdysozoa</taxon>
        <taxon>Arthropoda</taxon>
        <taxon>Chelicerata</taxon>
        <taxon>Arachnida</taxon>
        <taxon>Acari</taxon>
        <taxon>Acariformes</taxon>
        <taxon>Sarcoptiformes</taxon>
        <taxon>Astigmata</taxon>
        <taxon>Glycyphagoidea</taxon>
        <taxon>Echimyopodidae</taxon>
        <taxon>Blomia</taxon>
    </lineage>
</organism>
<dbReference type="Proteomes" id="UP001142055">
    <property type="component" value="Chromosome 3"/>
</dbReference>